<organism evidence="5 6">
    <name type="scientific">Alistipes shahii</name>
    <dbReference type="NCBI Taxonomy" id="328814"/>
    <lineage>
        <taxon>Bacteria</taxon>
        <taxon>Pseudomonadati</taxon>
        <taxon>Bacteroidota</taxon>
        <taxon>Bacteroidia</taxon>
        <taxon>Bacteroidales</taxon>
        <taxon>Rikenellaceae</taxon>
        <taxon>Alistipes</taxon>
    </lineage>
</organism>
<keyword evidence="2" id="KW-0238">DNA-binding</keyword>
<dbReference type="InterPro" id="IPR015927">
    <property type="entry name" value="Peptidase_S24_S26A/B/C"/>
</dbReference>
<evidence type="ECO:0000256" key="3">
    <source>
        <dbReference type="ARBA" id="ARBA00023163"/>
    </source>
</evidence>
<reference evidence="5 6" key="1">
    <citation type="journal article" date="2019" name="Nat. Med.">
        <title>A library of human gut bacterial isolates paired with longitudinal multiomics data enables mechanistic microbiome research.</title>
        <authorList>
            <person name="Poyet M."/>
            <person name="Groussin M."/>
            <person name="Gibbons S.M."/>
            <person name="Avila-Pacheco J."/>
            <person name="Jiang X."/>
            <person name="Kearney S.M."/>
            <person name="Perrotta A.R."/>
            <person name="Berdy B."/>
            <person name="Zhao S."/>
            <person name="Lieberman T.D."/>
            <person name="Swanson P.K."/>
            <person name="Smith M."/>
            <person name="Roesemann S."/>
            <person name="Alexander J.E."/>
            <person name="Rich S.A."/>
            <person name="Livny J."/>
            <person name="Vlamakis H."/>
            <person name="Clish C."/>
            <person name="Bullock K."/>
            <person name="Deik A."/>
            <person name="Scott J."/>
            <person name="Pierce K.A."/>
            <person name="Xavier R.J."/>
            <person name="Alm E.J."/>
        </authorList>
    </citation>
    <scope>NUCLEOTIDE SEQUENCE [LARGE SCALE GENOMIC DNA]</scope>
    <source>
        <strain evidence="5 6">BIOML-A2</strain>
    </source>
</reference>
<evidence type="ECO:0000256" key="1">
    <source>
        <dbReference type="ARBA" id="ARBA00023015"/>
    </source>
</evidence>
<dbReference type="PANTHER" id="PTHR40661">
    <property type="match status" value="1"/>
</dbReference>
<keyword evidence="3" id="KW-0804">Transcription</keyword>
<sequence>MPKYDVLEKIVTSLDVNPDWLLTGRGNMEKEPDLQQAGIQVQEKFPLKTDNLVDLQRIPLYNLEATAGLVSLFNDVDAIPISYISLPDLPACDGAVYVRGDSMYPLLKSGDIVLYKQVHDMQYGIFWGEMYLISANVDGDEFVTIKYIHKSERENCVKLVSHNQHHEPKDIPISMIRALALVKASVRYNTIR</sequence>
<dbReference type="InterPro" id="IPR039418">
    <property type="entry name" value="LexA-like"/>
</dbReference>
<dbReference type="Pfam" id="PF00717">
    <property type="entry name" value="Peptidase_S24"/>
    <property type="match status" value="1"/>
</dbReference>
<dbReference type="AlphaFoldDB" id="A0A5B3G9R0"/>
<accession>A0A5B3G9R0</accession>
<comment type="caution">
    <text evidence="5">The sequence shown here is derived from an EMBL/GenBank/DDBJ whole genome shotgun (WGS) entry which is preliminary data.</text>
</comment>
<dbReference type="Proteomes" id="UP000323567">
    <property type="component" value="Unassembled WGS sequence"/>
</dbReference>
<dbReference type="PANTHER" id="PTHR40661:SF1">
    <property type="entry name" value="HTH CRO_C1-TYPE DOMAIN-CONTAINING PROTEIN"/>
    <property type="match status" value="1"/>
</dbReference>
<gene>
    <name evidence="5" type="ORF">F2Y13_08745</name>
</gene>
<dbReference type="InterPro" id="IPR036286">
    <property type="entry name" value="LexA/Signal_pep-like_sf"/>
</dbReference>
<keyword evidence="1" id="KW-0805">Transcription regulation</keyword>
<name>A0A5B3G9R0_9BACT</name>
<dbReference type="GO" id="GO:0003677">
    <property type="term" value="F:DNA binding"/>
    <property type="evidence" value="ECO:0007669"/>
    <property type="project" value="UniProtKB-KW"/>
</dbReference>
<evidence type="ECO:0000313" key="5">
    <source>
        <dbReference type="EMBL" id="KAA2369942.1"/>
    </source>
</evidence>
<evidence type="ECO:0000313" key="6">
    <source>
        <dbReference type="Proteomes" id="UP000323567"/>
    </source>
</evidence>
<protein>
    <submittedName>
        <fullName evidence="5">Helix-turn-helix transcriptional regulator</fullName>
    </submittedName>
</protein>
<evidence type="ECO:0000259" key="4">
    <source>
        <dbReference type="Pfam" id="PF00717"/>
    </source>
</evidence>
<dbReference type="Gene3D" id="2.10.109.10">
    <property type="entry name" value="Umud Fragment, subunit A"/>
    <property type="match status" value="1"/>
</dbReference>
<feature type="domain" description="Peptidase S24/S26A/S26B/S26C" evidence="4">
    <location>
        <begin position="64"/>
        <end position="173"/>
    </location>
</feature>
<evidence type="ECO:0000256" key="2">
    <source>
        <dbReference type="ARBA" id="ARBA00023125"/>
    </source>
</evidence>
<dbReference type="CDD" id="cd06529">
    <property type="entry name" value="S24_LexA-like"/>
    <property type="match status" value="1"/>
</dbReference>
<proteinExistence type="predicted"/>
<dbReference type="SUPFAM" id="SSF51306">
    <property type="entry name" value="LexA/Signal peptidase"/>
    <property type="match status" value="1"/>
</dbReference>
<dbReference type="EMBL" id="VVXK01000011">
    <property type="protein sequence ID" value="KAA2369942.1"/>
    <property type="molecule type" value="Genomic_DNA"/>
</dbReference>